<evidence type="ECO:0000256" key="1">
    <source>
        <dbReference type="ARBA" id="ARBA00004651"/>
    </source>
</evidence>
<dbReference type="CDD" id="cd18548">
    <property type="entry name" value="ABC_6TM_Tm287_like"/>
    <property type="match status" value="1"/>
</dbReference>
<dbReference type="Pfam" id="PF00005">
    <property type="entry name" value="ABC_tran"/>
    <property type="match status" value="1"/>
</dbReference>
<dbReference type="GO" id="GO:0016887">
    <property type="term" value="F:ATP hydrolysis activity"/>
    <property type="evidence" value="ECO:0007669"/>
    <property type="project" value="InterPro"/>
</dbReference>
<dbReference type="InterPro" id="IPR027417">
    <property type="entry name" value="P-loop_NTPase"/>
</dbReference>
<keyword evidence="2" id="KW-0813">Transport</keyword>
<evidence type="ECO:0000256" key="5">
    <source>
        <dbReference type="ARBA" id="ARBA00022741"/>
    </source>
</evidence>
<dbReference type="GO" id="GO:0015421">
    <property type="term" value="F:ABC-type oligopeptide transporter activity"/>
    <property type="evidence" value="ECO:0007669"/>
    <property type="project" value="TreeGrafter"/>
</dbReference>
<evidence type="ECO:0000256" key="2">
    <source>
        <dbReference type="ARBA" id="ARBA00022448"/>
    </source>
</evidence>
<dbReference type="GO" id="GO:0005886">
    <property type="term" value="C:plasma membrane"/>
    <property type="evidence" value="ECO:0007669"/>
    <property type="project" value="UniProtKB-SubCell"/>
</dbReference>
<dbReference type="SUPFAM" id="SSF52540">
    <property type="entry name" value="P-loop containing nucleoside triphosphate hydrolases"/>
    <property type="match status" value="1"/>
</dbReference>
<dbReference type="Pfam" id="PF00664">
    <property type="entry name" value="ABC_membrane"/>
    <property type="match status" value="1"/>
</dbReference>
<keyword evidence="7 9" id="KW-1133">Transmembrane helix</keyword>
<dbReference type="Gene3D" id="1.20.1560.10">
    <property type="entry name" value="ABC transporter type 1, transmembrane domain"/>
    <property type="match status" value="1"/>
</dbReference>
<dbReference type="AlphaFoldDB" id="A0A0B4CPG0"/>
<feature type="transmembrane region" description="Helical" evidence="9">
    <location>
        <begin position="127"/>
        <end position="151"/>
    </location>
</feature>
<organism evidence="12 13">
    <name type="scientific">Microbacterium hominis</name>
    <dbReference type="NCBI Taxonomy" id="162426"/>
    <lineage>
        <taxon>Bacteria</taxon>
        <taxon>Bacillati</taxon>
        <taxon>Actinomycetota</taxon>
        <taxon>Actinomycetes</taxon>
        <taxon>Micrococcales</taxon>
        <taxon>Microbacteriaceae</taxon>
        <taxon>Microbacterium</taxon>
    </lineage>
</organism>
<feature type="transmembrane region" description="Helical" evidence="9">
    <location>
        <begin position="12"/>
        <end position="33"/>
    </location>
</feature>
<dbReference type="InterPro" id="IPR039421">
    <property type="entry name" value="Type_1_exporter"/>
</dbReference>
<dbReference type="FunFam" id="1.20.1560.10:FF:000040">
    <property type="entry name" value="Multidrug ABC transporter ATP-binding protein"/>
    <property type="match status" value="1"/>
</dbReference>
<accession>A0A0B4CPG0</accession>
<dbReference type="InterPro" id="IPR011527">
    <property type="entry name" value="ABC1_TM_dom"/>
</dbReference>
<gene>
    <name evidence="12" type="ORF">RM52_06345</name>
</gene>
<feature type="domain" description="ABC transporter" evidence="10">
    <location>
        <begin position="334"/>
        <end position="569"/>
    </location>
</feature>
<feature type="transmembrane region" description="Helical" evidence="9">
    <location>
        <begin position="157"/>
        <end position="180"/>
    </location>
</feature>
<feature type="transmembrane region" description="Helical" evidence="9">
    <location>
        <begin position="237"/>
        <end position="261"/>
    </location>
</feature>
<reference evidence="12 13" key="1">
    <citation type="submission" date="2014-12" db="EMBL/GenBank/DDBJ databases">
        <title>Genome sequencing of Microbacterium hominis TPW29.</title>
        <authorList>
            <person name="Tan P.W."/>
            <person name="Chan K.-G."/>
        </authorList>
    </citation>
    <scope>NUCLEOTIDE SEQUENCE [LARGE SCALE GENOMIC DNA]</scope>
    <source>
        <strain evidence="12 13">TPW29</strain>
    </source>
</reference>
<dbReference type="GO" id="GO:0005524">
    <property type="term" value="F:ATP binding"/>
    <property type="evidence" value="ECO:0007669"/>
    <property type="project" value="UniProtKB-KW"/>
</dbReference>
<dbReference type="EMBL" id="JWSZ01000008">
    <property type="protein sequence ID" value="KIC58337.1"/>
    <property type="molecule type" value="Genomic_DNA"/>
</dbReference>
<dbReference type="PANTHER" id="PTHR43394:SF1">
    <property type="entry name" value="ATP-BINDING CASSETTE SUB-FAMILY B MEMBER 10, MITOCHONDRIAL"/>
    <property type="match status" value="1"/>
</dbReference>
<dbReference type="SMART" id="SM00382">
    <property type="entry name" value="AAA"/>
    <property type="match status" value="1"/>
</dbReference>
<dbReference type="Proteomes" id="UP000031202">
    <property type="component" value="Unassembled WGS sequence"/>
</dbReference>
<dbReference type="InterPro" id="IPR017871">
    <property type="entry name" value="ABC_transporter-like_CS"/>
</dbReference>
<dbReference type="InterPro" id="IPR003593">
    <property type="entry name" value="AAA+_ATPase"/>
</dbReference>
<dbReference type="SUPFAM" id="SSF90123">
    <property type="entry name" value="ABC transporter transmembrane region"/>
    <property type="match status" value="1"/>
</dbReference>
<keyword evidence="3" id="KW-1003">Cell membrane</keyword>
<dbReference type="PROSITE" id="PS50929">
    <property type="entry name" value="ABC_TM1F"/>
    <property type="match status" value="1"/>
</dbReference>
<comment type="subcellular location">
    <subcellularLocation>
        <location evidence="1">Cell membrane</location>
        <topology evidence="1">Multi-pass membrane protein</topology>
    </subcellularLocation>
</comment>
<dbReference type="Gene3D" id="3.40.50.300">
    <property type="entry name" value="P-loop containing nucleotide triphosphate hydrolases"/>
    <property type="match status" value="1"/>
</dbReference>
<dbReference type="PANTHER" id="PTHR43394">
    <property type="entry name" value="ATP-DEPENDENT PERMEASE MDL1, MITOCHONDRIAL"/>
    <property type="match status" value="1"/>
</dbReference>
<evidence type="ECO:0000259" key="11">
    <source>
        <dbReference type="PROSITE" id="PS50929"/>
    </source>
</evidence>
<evidence type="ECO:0000313" key="13">
    <source>
        <dbReference type="Proteomes" id="UP000031202"/>
    </source>
</evidence>
<dbReference type="FunFam" id="3.40.50.300:FF:000854">
    <property type="entry name" value="Multidrug ABC transporter ATP-binding protein"/>
    <property type="match status" value="1"/>
</dbReference>
<evidence type="ECO:0000256" key="8">
    <source>
        <dbReference type="ARBA" id="ARBA00023136"/>
    </source>
</evidence>
<comment type="caution">
    <text evidence="12">The sequence shown here is derived from an EMBL/GenBank/DDBJ whole genome shotgun (WGS) entry which is preliminary data.</text>
</comment>
<dbReference type="PROSITE" id="PS00211">
    <property type="entry name" value="ABC_TRANSPORTER_1"/>
    <property type="match status" value="1"/>
</dbReference>
<feature type="transmembrane region" description="Helical" evidence="9">
    <location>
        <begin position="53"/>
        <end position="78"/>
    </location>
</feature>
<dbReference type="PROSITE" id="PS50893">
    <property type="entry name" value="ABC_TRANSPORTER_2"/>
    <property type="match status" value="1"/>
</dbReference>
<evidence type="ECO:0000256" key="3">
    <source>
        <dbReference type="ARBA" id="ARBA00022475"/>
    </source>
</evidence>
<keyword evidence="8 9" id="KW-0472">Membrane</keyword>
<dbReference type="InterPro" id="IPR003439">
    <property type="entry name" value="ABC_transporter-like_ATP-bd"/>
</dbReference>
<evidence type="ECO:0000256" key="6">
    <source>
        <dbReference type="ARBA" id="ARBA00022840"/>
    </source>
</evidence>
<evidence type="ECO:0000256" key="7">
    <source>
        <dbReference type="ARBA" id="ARBA00022989"/>
    </source>
</evidence>
<proteinExistence type="predicted"/>
<keyword evidence="5" id="KW-0547">Nucleotide-binding</keyword>
<evidence type="ECO:0000256" key="9">
    <source>
        <dbReference type="SAM" id="Phobius"/>
    </source>
</evidence>
<dbReference type="InterPro" id="IPR036640">
    <property type="entry name" value="ABC1_TM_sf"/>
</dbReference>
<feature type="domain" description="ABC transmembrane type-1" evidence="11">
    <location>
        <begin position="18"/>
        <end position="300"/>
    </location>
</feature>
<keyword evidence="4 9" id="KW-0812">Transmembrane</keyword>
<protein>
    <submittedName>
        <fullName evidence="12">Multidrug ABC transporter ATPase</fullName>
    </submittedName>
</protein>
<keyword evidence="6" id="KW-0067">ATP-binding</keyword>
<name>A0A0B4CPG0_9MICO</name>
<evidence type="ECO:0000256" key="4">
    <source>
        <dbReference type="ARBA" id="ARBA00022692"/>
    </source>
</evidence>
<feature type="transmembrane region" description="Helical" evidence="9">
    <location>
        <begin position="273"/>
        <end position="298"/>
    </location>
</feature>
<evidence type="ECO:0000259" key="10">
    <source>
        <dbReference type="PROSITE" id="PS50893"/>
    </source>
</evidence>
<evidence type="ECO:0000313" key="12">
    <source>
        <dbReference type="EMBL" id="KIC58337.1"/>
    </source>
</evidence>
<dbReference type="RefSeq" id="WP_039414535.1">
    <property type="nucleotide sequence ID" value="NZ_JWSZ01000008.1"/>
</dbReference>
<sequence length="576" mass="61835">MLGKILVRYLAPTWPLLLLVVIFQLGQSVASLLLPTLNADIIDNGVITGDIGYIWRTGGVMLGVSVVQIVCSLVAVFFGSRLAMGLGRAVRADLFHRVVAFSQREVGQFGAPSLITRNTNDVQQVQMLVQMSATVMVSAPMLAIGGIVMAVRQDAGLSWLVAVSVPVLLVIVSLVVVRMVPAFTTMQARIDRLNQIMREQLTGIRVVRAFVRENEERHRFTRASEDVMETALRAGNLMAVMFPAVMLVMNLSSVAIIWFGAAEVQNNGVQIGTLFAFLSYMMQILMGVMMATFMFVMIPRAAVCADRIGAVLETEPSVHAPEAPVRAAGAGGRVVFDDVEFTYPGAESQVLQGIAFAAEPGTTTAIIGSTGAGKSTLVGLIARLFDVTGGAVTVDGVDVRELDPDDLWARVGLVPQRAFLFAGTVASNLRYGDAAASDAQLWAALDLAQAKDFVAALPGGLDAPIAQGGTNVSGGQRQRLAIARALARKPEIYIFDDSFSALDLRTDAALRRALDVHLPEATRIVVAQRVSTIRHADQIVVLDHGRMVGRGTHDELVETNETYREIVESQLAAQEA</sequence>